<gene>
    <name evidence="1" type="ORF">G8O29_04560</name>
</gene>
<accession>A0ABX0G469</accession>
<dbReference type="InterPro" id="IPR012675">
    <property type="entry name" value="Beta-grasp_dom_sf"/>
</dbReference>
<organism evidence="1 2">
    <name type="scientific">Rhodobacter calidifons</name>
    <dbReference type="NCBI Taxonomy" id="2715277"/>
    <lineage>
        <taxon>Bacteria</taxon>
        <taxon>Pseudomonadati</taxon>
        <taxon>Pseudomonadota</taxon>
        <taxon>Alphaproteobacteria</taxon>
        <taxon>Rhodobacterales</taxon>
        <taxon>Rhodobacter group</taxon>
        <taxon>Rhodobacter</taxon>
    </lineage>
</organism>
<sequence>MAKVHLWASLRRFADGQEVVEVEAATVGQMLDALERAHPGLAPAIKAGLSVAVDGEVIANNRAAPVKPDSEVYLLQRLKGG</sequence>
<proteinExistence type="predicted"/>
<dbReference type="CDD" id="cd17040">
    <property type="entry name" value="Ubl_MoaD_like"/>
    <property type="match status" value="1"/>
</dbReference>
<dbReference type="Gene3D" id="3.10.20.30">
    <property type="match status" value="1"/>
</dbReference>
<dbReference type="Pfam" id="PF02597">
    <property type="entry name" value="ThiS"/>
    <property type="match status" value="1"/>
</dbReference>
<dbReference type="RefSeq" id="WP_166402027.1">
    <property type="nucleotide sequence ID" value="NZ_JAANHS010000002.1"/>
</dbReference>
<evidence type="ECO:0000313" key="1">
    <source>
        <dbReference type="EMBL" id="NHB76016.1"/>
    </source>
</evidence>
<dbReference type="EMBL" id="JAANHS010000002">
    <property type="protein sequence ID" value="NHB76016.1"/>
    <property type="molecule type" value="Genomic_DNA"/>
</dbReference>
<dbReference type="Proteomes" id="UP001515660">
    <property type="component" value="Unassembled WGS sequence"/>
</dbReference>
<keyword evidence="2" id="KW-1185">Reference proteome</keyword>
<dbReference type="InterPro" id="IPR016155">
    <property type="entry name" value="Mopterin_synth/thiamin_S_b"/>
</dbReference>
<dbReference type="SUPFAM" id="SSF54285">
    <property type="entry name" value="MoaD/ThiS"/>
    <property type="match status" value="1"/>
</dbReference>
<evidence type="ECO:0000313" key="2">
    <source>
        <dbReference type="Proteomes" id="UP001515660"/>
    </source>
</evidence>
<reference evidence="1 2" key="1">
    <citation type="journal article" date="2022" name="Microorganisms">
        <title>Genome Sequence and Characterization of a Xanthorhodopsin-Containing, Aerobic Anoxygenic Phototrophic Rhodobacter Species, Isolated from Mesophilic Conditions at Yellowstone National Park.</title>
        <authorList>
            <person name="Kyndt J.A."/>
            <person name="Robertson S."/>
            <person name="Shoffstall I.B."/>
            <person name="Ramaley R.F."/>
            <person name="Meyer T.E."/>
        </authorList>
    </citation>
    <scope>NUCLEOTIDE SEQUENCE [LARGE SCALE GENOMIC DNA]</scope>
    <source>
        <strain evidence="1 2">M37P</strain>
    </source>
</reference>
<name>A0ABX0G469_9RHOB</name>
<dbReference type="InterPro" id="IPR003749">
    <property type="entry name" value="ThiS/MoaD-like"/>
</dbReference>
<comment type="caution">
    <text evidence="1">The sequence shown here is derived from an EMBL/GenBank/DDBJ whole genome shotgun (WGS) entry which is preliminary data.</text>
</comment>
<protein>
    <submittedName>
        <fullName evidence="1">MoaD/ThiS family protein</fullName>
    </submittedName>
</protein>